<keyword evidence="5" id="KW-1185">Reference proteome</keyword>
<comment type="caution">
    <text evidence="4">The sequence shown here is derived from an EMBL/GenBank/DDBJ whole genome shotgun (WGS) entry which is preliminary data.</text>
</comment>
<evidence type="ECO:0000259" key="3">
    <source>
        <dbReference type="Pfam" id="PF26527"/>
    </source>
</evidence>
<evidence type="ECO:0000256" key="1">
    <source>
        <dbReference type="SAM" id="MobiDB-lite"/>
    </source>
</evidence>
<feature type="region of interest" description="Disordered" evidence="1">
    <location>
        <begin position="132"/>
        <end position="171"/>
    </location>
</feature>
<organism evidence="4 5">
    <name type="scientific">Nocardia callitridis</name>
    <dbReference type="NCBI Taxonomy" id="648753"/>
    <lineage>
        <taxon>Bacteria</taxon>
        <taxon>Bacillati</taxon>
        <taxon>Actinomycetota</taxon>
        <taxon>Actinomycetes</taxon>
        <taxon>Mycobacteriales</taxon>
        <taxon>Nocardiaceae</taxon>
        <taxon>Nocardia</taxon>
    </lineage>
</organism>
<evidence type="ECO:0000256" key="2">
    <source>
        <dbReference type="SAM" id="Phobius"/>
    </source>
</evidence>
<reference evidence="5" key="1">
    <citation type="journal article" date="2019" name="Int. J. Syst. Evol. Microbiol.">
        <title>The Global Catalogue of Microorganisms (GCM) 10K type strain sequencing project: providing services to taxonomists for standard genome sequencing and annotation.</title>
        <authorList>
            <consortium name="The Broad Institute Genomics Platform"/>
            <consortium name="The Broad Institute Genome Sequencing Center for Infectious Disease"/>
            <person name="Wu L."/>
            <person name="Ma J."/>
        </authorList>
    </citation>
    <scope>NUCLEOTIDE SEQUENCE [LARGE SCALE GENOMIC DNA]</scope>
    <source>
        <strain evidence="5">JCM 18298</strain>
    </source>
</reference>
<evidence type="ECO:0000313" key="5">
    <source>
        <dbReference type="Proteomes" id="UP001500603"/>
    </source>
</evidence>
<evidence type="ECO:0000313" key="4">
    <source>
        <dbReference type="EMBL" id="GAA5053140.1"/>
    </source>
</evidence>
<name>A0ABP9K8F0_9NOCA</name>
<dbReference type="Pfam" id="PF26527">
    <property type="entry name" value="DUF8176"/>
    <property type="match status" value="1"/>
</dbReference>
<dbReference type="EMBL" id="BAABJM010000002">
    <property type="protein sequence ID" value="GAA5053140.1"/>
    <property type="molecule type" value="Genomic_DNA"/>
</dbReference>
<dbReference type="Proteomes" id="UP001500603">
    <property type="component" value="Unassembled WGS sequence"/>
</dbReference>
<feature type="transmembrane region" description="Helical" evidence="2">
    <location>
        <begin position="106"/>
        <end position="128"/>
    </location>
</feature>
<sequence length="276" mass="29026">MMDRPEMSARPGADRGHAPQLGGPGGGQGRGSASEDYHGDWVDWVDRLPAAAHRAPAHDVEAEDYAQPQVYARREDYPTEQDAAQYRDEFHGLLDRSRPANPLRRWLVPAAAAVGIALLVGVGVALLGRGEAPGTDGTSGPPDIAAPPIETPGSTCPTQQAGNQIQGNGEGGFDTGPAVIFAFQHAYYVARSAEQVRATTTQDASVETPEAIQNGIDSIPSGTSYCVSVTPGAFAGQYTVVVTEFRPNQPPTPYNPQIVTTIREGGRTLISAIGQG</sequence>
<keyword evidence="2" id="KW-1133">Transmembrane helix</keyword>
<dbReference type="InterPro" id="IPR058489">
    <property type="entry name" value="DUF8176"/>
</dbReference>
<gene>
    <name evidence="4" type="ORF">GCM10023318_26660</name>
</gene>
<keyword evidence="2" id="KW-0472">Membrane</keyword>
<keyword evidence="2" id="KW-0812">Transmembrane</keyword>
<protein>
    <recommendedName>
        <fullName evidence="3">DUF8176 domain-containing protein</fullName>
    </recommendedName>
</protein>
<feature type="compositionally biased region" description="Polar residues" evidence="1">
    <location>
        <begin position="152"/>
        <end position="167"/>
    </location>
</feature>
<accession>A0ABP9K8F0</accession>
<feature type="region of interest" description="Disordered" evidence="1">
    <location>
        <begin position="1"/>
        <end position="38"/>
    </location>
</feature>
<proteinExistence type="predicted"/>
<feature type="compositionally biased region" description="Basic and acidic residues" evidence="1">
    <location>
        <begin position="1"/>
        <end position="17"/>
    </location>
</feature>
<feature type="domain" description="DUF8176" evidence="3">
    <location>
        <begin position="154"/>
        <end position="273"/>
    </location>
</feature>